<dbReference type="RefSeq" id="WP_141200828.1">
    <property type="nucleotide sequence ID" value="NZ_CP041186.1"/>
</dbReference>
<keyword evidence="4" id="KW-1185">Reference proteome</keyword>
<dbReference type="InterPro" id="IPR014710">
    <property type="entry name" value="RmlC-like_jellyroll"/>
</dbReference>
<evidence type="ECO:0000313" key="4">
    <source>
        <dbReference type="Proteomes" id="UP000315995"/>
    </source>
</evidence>
<dbReference type="AlphaFoldDB" id="A0A4Y6Q1C3"/>
<dbReference type="Proteomes" id="UP000315995">
    <property type="component" value="Chromosome"/>
</dbReference>
<dbReference type="SUPFAM" id="SSF48452">
    <property type="entry name" value="TPR-like"/>
    <property type="match status" value="1"/>
</dbReference>
<proteinExistence type="predicted"/>
<dbReference type="InterPro" id="IPR018490">
    <property type="entry name" value="cNMP-bd_dom_sf"/>
</dbReference>
<dbReference type="Gene3D" id="2.60.120.10">
    <property type="entry name" value="Jelly Rolls"/>
    <property type="match status" value="2"/>
</dbReference>
<gene>
    <name evidence="3" type="ORF">FIV42_27660</name>
</gene>
<evidence type="ECO:0000256" key="1">
    <source>
        <dbReference type="SAM" id="MobiDB-lite"/>
    </source>
</evidence>
<feature type="domain" description="Cyclic nucleotide-binding" evidence="2">
    <location>
        <begin position="435"/>
        <end position="556"/>
    </location>
</feature>
<reference evidence="3 4" key="1">
    <citation type="submission" date="2019-06" db="EMBL/GenBank/DDBJ databases">
        <title>Persicimonas caeni gen. nov., sp. nov., a predatory bacterium isolated from solar saltern.</title>
        <authorList>
            <person name="Wang S."/>
        </authorList>
    </citation>
    <scope>NUCLEOTIDE SEQUENCE [LARGE SCALE GENOMIC DNA]</scope>
    <source>
        <strain evidence="3 4">YN101</strain>
    </source>
</reference>
<accession>A0A5B8YCC6</accession>
<dbReference type="CDD" id="cd00038">
    <property type="entry name" value="CAP_ED"/>
    <property type="match status" value="2"/>
</dbReference>
<organism evidence="3 4">
    <name type="scientific">Persicimonas caeni</name>
    <dbReference type="NCBI Taxonomy" id="2292766"/>
    <lineage>
        <taxon>Bacteria</taxon>
        <taxon>Deltaproteobacteria</taxon>
        <taxon>Bradymonadales</taxon>
        <taxon>Bradymonadaceae</taxon>
        <taxon>Persicimonas</taxon>
    </lineage>
</organism>
<dbReference type="SMART" id="SM00100">
    <property type="entry name" value="cNMP"/>
    <property type="match status" value="2"/>
</dbReference>
<accession>A0A4Y6Q1C3</accession>
<feature type="compositionally biased region" description="Basic and acidic residues" evidence="1">
    <location>
        <begin position="241"/>
        <end position="263"/>
    </location>
</feature>
<feature type="domain" description="Cyclic nucleotide-binding" evidence="2">
    <location>
        <begin position="567"/>
        <end position="687"/>
    </location>
</feature>
<feature type="compositionally biased region" description="Basic and acidic residues" evidence="1">
    <location>
        <begin position="306"/>
        <end position="317"/>
    </location>
</feature>
<dbReference type="EMBL" id="CP041186">
    <property type="protein sequence ID" value="QDG54384.1"/>
    <property type="molecule type" value="Genomic_DNA"/>
</dbReference>
<dbReference type="OrthoDB" id="9779457at2"/>
<dbReference type="Gene3D" id="1.25.40.10">
    <property type="entry name" value="Tetratricopeptide repeat domain"/>
    <property type="match status" value="1"/>
</dbReference>
<name>A0A4Y6Q1C3_PERCE</name>
<dbReference type="SUPFAM" id="SSF51206">
    <property type="entry name" value="cAMP-binding domain-like"/>
    <property type="match status" value="2"/>
</dbReference>
<evidence type="ECO:0000259" key="2">
    <source>
        <dbReference type="PROSITE" id="PS50042"/>
    </source>
</evidence>
<protein>
    <submittedName>
        <fullName evidence="3">Cyclic nucleotide-binding domain-containing protein</fullName>
    </submittedName>
</protein>
<feature type="region of interest" description="Disordered" evidence="1">
    <location>
        <begin position="296"/>
        <end position="354"/>
    </location>
</feature>
<dbReference type="PROSITE" id="PS50042">
    <property type="entry name" value="CNMP_BINDING_3"/>
    <property type="match status" value="2"/>
</dbReference>
<feature type="region of interest" description="Disordered" evidence="1">
    <location>
        <begin position="99"/>
        <end position="263"/>
    </location>
</feature>
<dbReference type="PANTHER" id="PTHR23011">
    <property type="entry name" value="CYCLIC NUCLEOTIDE-BINDING DOMAIN CONTAINING PROTEIN"/>
    <property type="match status" value="1"/>
</dbReference>
<dbReference type="PANTHER" id="PTHR23011:SF28">
    <property type="entry name" value="CYCLIC NUCLEOTIDE-BINDING DOMAIN CONTAINING PROTEIN"/>
    <property type="match status" value="1"/>
</dbReference>
<feature type="compositionally biased region" description="Basic and acidic residues" evidence="1">
    <location>
        <begin position="325"/>
        <end position="334"/>
    </location>
</feature>
<sequence>MTSKKLRKYLAYYQKTLREEPDNIEARLRLAAIFRDMGREAHAVEEYVTASKLLAREGLPLEAIAACKAVLEMEPQHTETQLFLARLFARVPDAAGGTARIARPVEPEPAPPRIGGGDAVDAKAPKSSKRAAQPITLSKPKQTRPPEKSPHEVETAVSNSGLVELPDEEPTAVSNSGLVELPDEEPTAVSNSGLIDGLAEAEKDDEPLEKTRQAGATDLPDLDELRVTEEREETQQLGTVSRRENNASPYEDARSTVEMEAADRESVLRAMAGPRNNQTELRTTIDVDEGDIVAEEILAPPAPARSDSEDTDRDRRQTSPLGTDMPRRAERVETEYGLPSVHKGDGQRASIQQDGPITTEIEGADDDAWQETFEVGVFDMESLRLDRESTGDWDDLSFLDELDEPDTSEVAAAMSSTGESSLLSVNRSDLPEIPLFSQLEPSLFMQLLHYMELKEVSAGERLVGPGRTERSLFVIVRGTVVVTRQLDDGSTVELAKMGEGEFFGEFALLTGRSHGSATVSAHTDMALLEVRQDVLDLIAEDHPEIWDVLWDFYYARMLNNLLASSTIFRSLTDEQRRALAEKFSLEEVPADELLLGQGDHDDDLYLICNGEVRVERNAGAGLAQEIDTLREGEFVGLISSAEEEPVVANLRATCDTTLLVLPGAEFRRVMQENPLIERQVRQVVRERKAIAGRYTSGVTSYAELGIAPHADSAD</sequence>
<dbReference type="Pfam" id="PF00027">
    <property type="entry name" value="cNMP_binding"/>
    <property type="match status" value="2"/>
</dbReference>
<dbReference type="InterPro" id="IPR011990">
    <property type="entry name" value="TPR-like_helical_dom_sf"/>
</dbReference>
<feature type="compositionally biased region" description="Basic and acidic residues" evidence="1">
    <location>
        <begin position="144"/>
        <end position="154"/>
    </location>
</feature>
<evidence type="ECO:0000313" key="3">
    <source>
        <dbReference type="EMBL" id="QDG54384.1"/>
    </source>
</evidence>
<dbReference type="InterPro" id="IPR000595">
    <property type="entry name" value="cNMP-bd_dom"/>
</dbReference>